<evidence type="ECO:0000313" key="2">
    <source>
        <dbReference type="EMBL" id="CAK0890892.1"/>
    </source>
</evidence>
<organism evidence="2 3">
    <name type="scientific">Prorocentrum cordatum</name>
    <dbReference type="NCBI Taxonomy" id="2364126"/>
    <lineage>
        <taxon>Eukaryota</taxon>
        <taxon>Sar</taxon>
        <taxon>Alveolata</taxon>
        <taxon>Dinophyceae</taxon>
        <taxon>Prorocentrales</taxon>
        <taxon>Prorocentraceae</taxon>
        <taxon>Prorocentrum</taxon>
    </lineage>
</organism>
<feature type="compositionally biased region" description="Low complexity" evidence="1">
    <location>
        <begin position="63"/>
        <end position="78"/>
    </location>
</feature>
<feature type="non-terminal residue" evidence="2">
    <location>
        <position position="1"/>
    </location>
</feature>
<comment type="caution">
    <text evidence="2">The sequence shown here is derived from an EMBL/GenBank/DDBJ whole genome shotgun (WGS) entry which is preliminary data.</text>
</comment>
<feature type="compositionally biased region" description="Basic residues" evidence="1">
    <location>
        <begin position="126"/>
        <end position="135"/>
    </location>
</feature>
<feature type="compositionally biased region" description="Basic residues" evidence="1">
    <location>
        <begin position="79"/>
        <end position="89"/>
    </location>
</feature>
<proteinExistence type="predicted"/>
<keyword evidence="3" id="KW-1185">Reference proteome</keyword>
<gene>
    <name evidence="2" type="ORF">PCOR1329_LOCUS70989</name>
</gene>
<evidence type="ECO:0000256" key="1">
    <source>
        <dbReference type="SAM" id="MobiDB-lite"/>
    </source>
</evidence>
<feature type="compositionally biased region" description="Basic and acidic residues" evidence="1">
    <location>
        <begin position="90"/>
        <end position="100"/>
    </location>
</feature>
<name>A0ABN9X033_9DINO</name>
<dbReference type="EMBL" id="CAUYUJ010019397">
    <property type="protein sequence ID" value="CAK0890892.1"/>
    <property type="molecule type" value="Genomic_DNA"/>
</dbReference>
<evidence type="ECO:0000313" key="3">
    <source>
        <dbReference type="Proteomes" id="UP001189429"/>
    </source>
</evidence>
<dbReference type="Proteomes" id="UP001189429">
    <property type="component" value="Unassembled WGS sequence"/>
</dbReference>
<feature type="region of interest" description="Disordered" evidence="1">
    <location>
        <begin position="1"/>
        <end position="170"/>
    </location>
</feature>
<protein>
    <submittedName>
        <fullName evidence="2">Uncharacterized protein</fullName>
    </submittedName>
</protein>
<accession>A0ABN9X033</accession>
<sequence length="184" mass="19060">RGRHGWARAPPRHSLLPERLRGGGGQAPGDDVPLAEHDAAGVHGPCGGVAGEQPPGRPRRAQRAAPRPHAGGPLGAVRARARVGRRRRREGAGRAHLEPRRRPRGAVSRAGAGGGALVAELGDARRRGRQRRPCRPHGGGGGGHPAGRRAASLSGIPRAPGGGPSSQIPRELLKVLSCSGMRFE</sequence>
<reference evidence="2" key="1">
    <citation type="submission" date="2023-10" db="EMBL/GenBank/DDBJ databases">
        <authorList>
            <person name="Chen Y."/>
            <person name="Shah S."/>
            <person name="Dougan E. K."/>
            <person name="Thang M."/>
            <person name="Chan C."/>
        </authorList>
    </citation>
    <scope>NUCLEOTIDE SEQUENCE [LARGE SCALE GENOMIC DNA]</scope>
</reference>